<name>A0ABQ5D5V2_9ASTR</name>
<dbReference type="PANTHER" id="PTHR14523:SF1">
    <property type="entry name" value="HOMOLOGOUS RECOMBINATION OB-FOLD PROTEIN"/>
    <property type="match status" value="1"/>
</dbReference>
<dbReference type="Pfam" id="PF15072">
    <property type="entry name" value="HROB"/>
    <property type="match status" value="1"/>
</dbReference>
<dbReference type="PANTHER" id="PTHR14523">
    <property type="entry name" value="UNCHARACTERIZED PROTEIN C17ORF53 HOMOLOG"/>
    <property type="match status" value="1"/>
</dbReference>
<comment type="caution">
    <text evidence="2">The sequence shown here is derived from an EMBL/GenBank/DDBJ whole genome shotgun (WGS) entry which is preliminary data.</text>
</comment>
<keyword evidence="3" id="KW-1185">Reference proteome</keyword>
<reference evidence="2" key="2">
    <citation type="submission" date="2022-01" db="EMBL/GenBank/DDBJ databases">
        <authorList>
            <person name="Yamashiro T."/>
            <person name="Shiraishi A."/>
            <person name="Satake H."/>
            <person name="Nakayama K."/>
        </authorList>
    </citation>
    <scope>NUCLEOTIDE SEQUENCE</scope>
</reference>
<evidence type="ECO:0000259" key="1">
    <source>
        <dbReference type="Pfam" id="PF15072"/>
    </source>
</evidence>
<proteinExistence type="predicted"/>
<reference evidence="2" key="1">
    <citation type="journal article" date="2022" name="Int. J. Mol. Sci.">
        <title>Draft Genome of Tanacetum Coccineum: Genomic Comparison of Closely Related Tanacetum-Family Plants.</title>
        <authorList>
            <person name="Yamashiro T."/>
            <person name="Shiraishi A."/>
            <person name="Nakayama K."/>
            <person name="Satake H."/>
        </authorList>
    </citation>
    <scope>NUCLEOTIDE SEQUENCE</scope>
</reference>
<organism evidence="2 3">
    <name type="scientific">Tanacetum coccineum</name>
    <dbReference type="NCBI Taxonomy" id="301880"/>
    <lineage>
        <taxon>Eukaryota</taxon>
        <taxon>Viridiplantae</taxon>
        <taxon>Streptophyta</taxon>
        <taxon>Embryophyta</taxon>
        <taxon>Tracheophyta</taxon>
        <taxon>Spermatophyta</taxon>
        <taxon>Magnoliopsida</taxon>
        <taxon>eudicotyledons</taxon>
        <taxon>Gunneridae</taxon>
        <taxon>Pentapetalae</taxon>
        <taxon>asterids</taxon>
        <taxon>campanulids</taxon>
        <taxon>Asterales</taxon>
        <taxon>Asteraceae</taxon>
        <taxon>Asteroideae</taxon>
        <taxon>Anthemideae</taxon>
        <taxon>Anthemidinae</taxon>
        <taxon>Tanacetum</taxon>
    </lineage>
</organism>
<dbReference type="InterPro" id="IPR058570">
    <property type="entry name" value="HROB_OB"/>
</dbReference>
<accession>A0ABQ5D5V2</accession>
<dbReference type="Proteomes" id="UP001151760">
    <property type="component" value="Unassembled WGS sequence"/>
</dbReference>
<sequence>MNHNTSNHYDIYFQDDAERYMRGFEAYEPVLALSNRNAGGSGSGSEQLLDIDDFDLPLTPVLRPYNNHVRKTTITTKNPDVDNLEEKLVSIIPGPTGIVQATKLRKQSDIHECRDESVLSTQEYIRKVVEDVGEDEDFKGGSWVNAVEFVIANWGIVNGCFGDMKDYLKNRKLEQVVAIIKSCAPNALGDLTVALKDISGTISSTIHHKSN</sequence>
<dbReference type="InterPro" id="IPR028045">
    <property type="entry name" value="HROB"/>
</dbReference>
<evidence type="ECO:0000313" key="2">
    <source>
        <dbReference type="EMBL" id="GJT34665.1"/>
    </source>
</evidence>
<protein>
    <recommendedName>
        <fullName evidence="1">Homologous recombination OB-fold protein OB-fold domain-containing protein</fullName>
    </recommendedName>
</protein>
<evidence type="ECO:0000313" key="3">
    <source>
        <dbReference type="Proteomes" id="UP001151760"/>
    </source>
</evidence>
<dbReference type="EMBL" id="BQNB010014984">
    <property type="protein sequence ID" value="GJT34665.1"/>
    <property type="molecule type" value="Genomic_DNA"/>
</dbReference>
<gene>
    <name evidence="2" type="ORF">Tco_0925084</name>
</gene>
<feature type="domain" description="Homologous recombination OB-fold protein OB-fold" evidence="1">
    <location>
        <begin position="172"/>
        <end position="209"/>
    </location>
</feature>